<dbReference type="OrthoDB" id="5081713at2759"/>
<feature type="region of interest" description="Disordered" evidence="1">
    <location>
        <begin position="430"/>
        <end position="497"/>
    </location>
</feature>
<feature type="compositionally biased region" description="Basic and acidic residues" evidence="1">
    <location>
        <begin position="457"/>
        <end position="467"/>
    </location>
</feature>
<dbReference type="AlphaFoldDB" id="A0A8H5INE6"/>
<evidence type="ECO:0000313" key="2">
    <source>
        <dbReference type="EMBL" id="KAF5539097.1"/>
    </source>
</evidence>
<evidence type="ECO:0000313" key="3">
    <source>
        <dbReference type="Proteomes" id="UP000582016"/>
    </source>
</evidence>
<dbReference type="Proteomes" id="UP000582016">
    <property type="component" value="Unassembled WGS sequence"/>
</dbReference>
<keyword evidence="3" id="KW-1185">Reference proteome</keyword>
<name>A0A8H5INE6_9HYPO</name>
<accession>A0A8H5INE6</accession>
<comment type="caution">
    <text evidence="2">The sequence shown here is derived from an EMBL/GenBank/DDBJ whole genome shotgun (WGS) entry which is preliminary data.</text>
</comment>
<dbReference type="EMBL" id="JAAOAQ010000631">
    <property type="protein sequence ID" value="KAF5539097.1"/>
    <property type="molecule type" value="Genomic_DNA"/>
</dbReference>
<sequence length="524" mass="60069">MSWKRTSLADTGFFYDEDLRDQRIDPFPTHVKSLELAMLDFTCQDFDPTTKEDLSIQNEAKRLAKGGFKEDRWDDFYRAYFLDPLMARASITGKRPRISSRCQYYYDSIVFNTDALWTTFNTRSERSQLSKAPKPDLVFLLPIYHPESHIPTVTRHGAREWHKESTPSLVEPFLWSTLKGLHQHGLNSTPFNVLNKKKPLESDLASYPWLVVEYKRAKGTARGSTASSRRLEEVVYCQAANASGCAVKLNQNAARFAIPMAGHAEVPPVPTITTVGPQVKVWITFFATRFMAYRFKYQDIQQFHGYKEGYIMQCIWTGDMTEPHDILKFRLILENTYTWAIRMFKPLVATYINQWRFAYPVDSPSLASMTRARQQDKLELTRSTVQSIQRALDPQINPSARKDWHRGVSMRLRELCKTFAQDVDRMIEEELESSRRSTRGASKEVRGSKGATQFNSDDPRNIEHEGLQPRQSESPDYASMALLSAPRSMSPSETSGAVEVVSSYLKASMAIWNSWGTQETAKPE</sequence>
<evidence type="ECO:0000256" key="1">
    <source>
        <dbReference type="SAM" id="MobiDB-lite"/>
    </source>
</evidence>
<reference evidence="2 3" key="1">
    <citation type="submission" date="2020-05" db="EMBL/GenBank/DDBJ databases">
        <title>Identification and distribution of gene clusters putatively required for synthesis of sphingolipid metabolism inhibitors in phylogenetically diverse species of the filamentous fungus Fusarium.</title>
        <authorList>
            <person name="Kim H.-S."/>
            <person name="Busman M."/>
            <person name="Brown D.W."/>
            <person name="Divon H."/>
            <person name="Uhlig S."/>
            <person name="Proctor R.H."/>
        </authorList>
    </citation>
    <scope>NUCLEOTIDE SEQUENCE [LARGE SCALE GENOMIC DNA]</scope>
    <source>
        <strain evidence="2 3">NRRL 13617</strain>
    </source>
</reference>
<feature type="compositionally biased region" description="Basic and acidic residues" evidence="1">
    <location>
        <begin position="430"/>
        <end position="447"/>
    </location>
</feature>
<organism evidence="2 3">
    <name type="scientific">Fusarium phyllophilum</name>
    <dbReference type="NCBI Taxonomy" id="47803"/>
    <lineage>
        <taxon>Eukaryota</taxon>
        <taxon>Fungi</taxon>
        <taxon>Dikarya</taxon>
        <taxon>Ascomycota</taxon>
        <taxon>Pezizomycotina</taxon>
        <taxon>Sordariomycetes</taxon>
        <taxon>Hypocreomycetidae</taxon>
        <taxon>Hypocreales</taxon>
        <taxon>Nectriaceae</taxon>
        <taxon>Fusarium</taxon>
        <taxon>Fusarium fujikuroi species complex</taxon>
    </lineage>
</organism>
<protein>
    <submittedName>
        <fullName evidence="2">Uncharacterized protein</fullName>
    </submittedName>
</protein>
<gene>
    <name evidence="2" type="ORF">FPHYL_12359</name>
</gene>
<proteinExistence type="predicted"/>